<reference evidence="4 5" key="1">
    <citation type="submission" date="2020-04" db="EMBL/GenBank/DDBJ databases">
        <title>Paeniglutamicibacter sp. ANT13_2, a novel actinomycete isolated from sediment in Antarctica.</title>
        <authorList>
            <person name="Sakdapetsiri C."/>
            <person name="Pinyakong O."/>
        </authorList>
    </citation>
    <scope>NUCLEOTIDE SEQUENCE [LARGE SCALE GENOMIC DNA]</scope>
    <source>
        <strain evidence="4 5">ANT13_2</strain>
    </source>
</reference>
<dbReference type="InterPro" id="IPR057326">
    <property type="entry name" value="KR_dom"/>
</dbReference>
<dbReference type="InterPro" id="IPR020904">
    <property type="entry name" value="Sc_DH/Rdtase_CS"/>
</dbReference>
<sequence>MSLTFVRARNHATFTTPQHSLLLARSSTVSTNTTQTGGVFDITGRTAVITGASRGIGLHIAAGLMRQGANVITLQRGELAPELEQLAKETGRTAQAIAVDLSDEASVASAAAQALALGQVDILVNNAGTQIRHDAVEFPLVDFDTVMNVNIRAVFQLCQLFGAPMLERGNGKIINLASMLTFQGGFRVPAYAASKGAVAQLTKALCNEWAGRGVNVNAVAPGYIATDMNEALLADEARNEQILMRIPAGRWGNPDDLAGAVLFLASGTADYIHGTVLAVDGGWLSR</sequence>
<keyword evidence="5" id="KW-1185">Reference proteome</keyword>
<gene>
    <name evidence="4" type="ORF">HED64_04125</name>
</gene>
<dbReference type="Pfam" id="PF13561">
    <property type="entry name" value="adh_short_C2"/>
    <property type="match status" value="1"/>
</dbReference>
<keyword evidence="2 4" id="KW-0560">Oxidoreductase</keyword>
<dbReference type="PANTHER" id="PTHR42760:SF5">
    <property type="entry name" value="2-DEHYDRO-3-DEOXY-D-GLUCONATE 5-DEHYDROGENASE"/>
    <property type="match status" value="1"/>
</dbReference>
<dbReference type="PANTHER" id="PTHR42760">
    <property type="entry name" value="SHORT-CHAIN DEHYDROGENASES/REDUCTASES FAMILY MEMBER"/>
    <property type="match status" value="1"/>
</dbReference>
<dbReference type="PRINTS" id="PR00081">
    <property type="entry name" value="GDHRDH"/>
</dbReference>
<accession>A0ABX1G103</accession>
<comment type="caution">
    <text evidence="4">The sequence shown here is derived from an EMBL/GenBank/DDBJ whole genome shotgun (WGS) entry which is preliminary data.</text>
</comment>
<dbReference type="GO" id="GO:0047936">
    <property type="term" value="F:glucose 1-dehydrogenase [NAD(P)+] activity"/>
    <property type="evidence" value="ECO:0007669"/>
    <property type="project" value="UniProtKB-EC"/>
</dbReference>
<comment type="similarity">
    <text evidence="1">Belongs to the short-chain dehydrogenases/reductases (SDR) family.</text>
</comment>
<proteinExistence type="inferred from homology"/>
<evidence type="ECO:0000256" key="1">
    <source>
        <dbReference type="ARBA" id="ARBA00006484"/>
    </source>
</evidence>
<name>A0ABX1G103_9MICC</name>
<evidence type="ECO:0000256" key="2">
    <source>
        <dbReference type="ARBA" id="ARBA00023002"/>
    </source>
</evidence>
<dbReference type="SUPFAM" id="SSF51735">
    <property type="entry name" value="NAD(P)-binding Rossmann-fold domains"/>
    <property type="match status" value="1"/>
</dbReference>
<dbReference type="Proteomes" id="UP000746595">
    <property type="component" value="Unassembled WGS sequence"/>
</dbReference>
<dbReference type="EMBL" id="JAAWVT010000001">
    <property type="protein sequence ID" value="NKG19897.1"/>
    <property type="molecule type" value="Genomic_DNA"/>
</dbReference>
<dbReference type="PROSITE" id="PS00061">
    <property type="entry name" value="ADH_SHORT"/>
    <property type="match status" value="1"/>
</dbReference>
<dbReference type="SMART" id="SM00822">
    <property type="entry name" value="PKS_KR"/>
    <property type="match status" value="1"/>
</dbReference>
<dbReference type="InterPro" id="IPR036291">
    <property type="entry name" value="NAD(P)-bd_dom_sf"/>
</dbReference>
<feature type="domain" description="Ketoreductase" evidence="3">
    <location>
        <begin position="45"/>
        <end position="227"/>
    </location>
</feature>
<evidence type="ECO:0000313" key="4">
    <source>
        <dbReference type="EMBL" id="NKG19897.1"/>
    </source>
</evidence>
<dbReference type="NCBIfam" id="NF005559">
    <property type="entry name" value="PRK07231.1"/>
    <property type="match status" value="1"/>
</dbReference>
<evidence type="ECO:0000313" key="5">
    <source>
        <dbReference type="Proteomes" id="UP000746595"/>
    </source>
</evidence>
<organism evidence="4 5">
    <name type="scientific">Paeniglutamicibacter terrestris</name>
    <dbReference type="NCBI Taxonomy" id="2723403"/>
    <lineage>
        <taxon>Bacteria</taxon>
        <taxon>Bacillati</taxon>
        <taxon>Actinomycetota</taxon>
        <taxon>Actinomycetes</taxon>
        <taxon>Micrococcales</taxon>
        <taxon>Micrococcaceae</taxon>
        <taxon>Paeniglutamicibacter</taxon>
    </lineage>
</organism>
<dbReference type="InterPro" id="IPR002347">
    <property type="entry name" value="SDR_fam"/>
</dbReference>
<protein>
    <submittedName>
        <fullName evidence="4">Glucose 1-dehydrogenase</fullName>
        <ecNumber evidence="4">1.1.1.47</ecNumber>
    </submittedName>
</protein>
<dbReference type="EC" id="1.1.1.47" evidence="4"/>
<dbReference type="PRINTS" id="PR00080">
    <property type="entry name" value="SDRFAMILY"/>
</dbReference>
<dbReference type="Gene3D" id="3.40.50.720">
    <property type="entry name" value="NAD(P)-binding Rossmann-like Domain"/>
    <property type="match status" value="1"/>
</dbReference>
<evidence type="ECO:0000259" key="3">
    <source>
        <dbReference type="SMART" id="SM00822"/>
    </source>
</evidence>